<evidence type="ECO:0000256" key="2">
    <source>
        <dbReference type="ARBA" id="ARBA00022692"/>
    </source>
</evidence>
<evidence type="ECO:0000259" key="6">
    <source>
        <dbReference type="Pfam" id="PF00892"/>
    </source>
</evidence>
<protein>
    <submittedName>
        <fullName evidence="7">EamA family transporter</fullName>
    </submittedName>
</protein>
<keyword evidence="4 5" id="KW-0472">Membrane</keyword>
<dbReference type="Gene3D" id="1.10.3730.20">
    <property type="match status" value="1"/>
</dbReference>
<reference evidence="7" key="1">
    <citation type="submission" date="2022-12" db="EMBL/GenBank/DDBJ databases">
        <title>Marinomonas 15G1-11 sp. nov, isolated from marine algae.</title>
        <authorList>
            <person name="Butt M."/>
            <person name="Choi D.G."/>
            <person name="Kim J.M."/>
            <person name="Lee J.K."/>
            <person name="Baek J.H."/>
            <person name="Jeon C.O."/>
        </authorList>
    </citation>
    <scope>NUCLEOTIDE SEQUENCE</scope>
    <source>
        <strain evidence="7">15G1-11</strain>
    </source>
</reference>
<feature type="domain" description="EamA" evidence="6">
    <location>
        <begin position="6"/>
        <end position="130"/>
    </location>
</feature>
<comment type="caution">
    <text evidence="7">The sequence shown here is derived from an EMBL/GenBank/DDBJ whole genome shotgun (WGS) entry which is preliminary data.</text>
</comment>
<dbReference type="InterPro" id="IPR050638">
    <property type="entry name" value="AA-Vitamin_Transporters"/>
</dbReference>
<keyword evidence="3 5" id="KW-1133">Transmembrane helix</keyword>
<comment type="subcellular location">
    <subcellularLocation>
        <location evidence="1">Membrane</location>
        <topology evidence="1">Multi-pass membrane protein</topology>
    </subcellularLocation>
</comment>
<evidence type="ECO:0000256" key="4">
    <source>
        <dbReference type="ARBA" id="ARBA00023136"/>
    </source>
</evidence>
<keyword evidence="2 5" id="KW-0812">Transmembrane</keyword>
<keyword evidence="8" id="KW-1185">Reference proteome</keyword>
<evidence type="ECO:0000256" key="1">
    <source>
        <dbReference type="ARBA" id="ARBA00004141"/>
    </source>
</evidence>
<dbReference type="PANTHER" id="PTHR32322:SF9">
    <property type="entry name" value="AMINO-ACID METABOLITE EFFLUX PUMP-RELATED"/>
    <property type="match status" value="1"/>
</dbReference>
<feature type="transmembrane region" description="Helical" evidence="5">
    <location>
        <begin position="268"/>
        <end position="291"/>
    </location>
</feature>
<sequence length="296" mass="32177">MTPKDMLLGLVIIFAWGFNFVVIKWGLDDLTPMMLGGLRFLVIAVIGSFFFSRPKTPFKWILVYALSLSFGQFAFLFTAMKFGMPAGLASLVLQSQVIFTLLFAVLFLKEYVRPYQLLAIGVAASGLAVIGLNGEDTTMTVLGFALTLAAAASWALGNVTTKGISKKGYDANVNLIVWACWIPPVPFFICAYFIDGSEVMWMNLVQIGWKTVATLIYLSVIATLGGYGLWSYLMSRYSAGTVAPLTLGVPVVGLTSSAFILNEHISHAQWSGIMLVLLGLIMNTLGGLWLAKKRAA</sequence>
<dbReference type="RefSeq" id="WP_269127861.1">
    <property type="nucleotide sequence ID" value="NZ_JAPUBN010000024.1"/>
</dbReference>
<feature type="transmembrane region" description="Helical" evidence="5">
    <location>
        <begin position="58"/>
        <end position="80"/>
    </location>
</feature>
<dbReference type="InterPro" id="IPR037185">
    <property type="entry name" value="EmrE-like"/>
</dbReference>
<evidence type="ECO:0000256" key="5">
    <source>
        <dbReference type="SAM" id="Phobius"/>
    </source>
</evidence>
<organism evidence="7 8">
    <name type="scientific">Marinomonas phaeophyticola</name>
    <dbReference type="NCBI Taxonomy" id="3004091"/>
    <lineage>
        <taxon>Bacteria</taxon>
        <taxon>Pseudomonadati</taxon>
        <taxon>Pseudomonadota</taxon>
        <taxon>Gammaproteobacteria</taxon>
        <taxon>Oceanospirillales</taxon>
        <taxon>Oceanospirillaceae</taxon>
        <taxon>Marinomonas</taxon>
    </lineage>
</organism>
<gene>
    <name evidence="7" type="ORF">O1D97_19360</name>
</gene>
<accession>A0ABT4JZ92</accession>
<evidence type="ECO:0000313" key="7">
    <source>
        <dbReference type="EMBL" id="MCZ2723715.1"/>
    </source>
</evidence>
<feature type="transmembrane region" description="Helical" evidence="5">
    <location>
        <begin position="245"/>
        <end position="262"/>
    </location>
</feature>
<feature type="transmembrane region" description="Helical" evidence="5">
    <location>
        <begin position="171"/>
        <end position="194"/>
    </location>
</feature>
<evidence type="ECO:0000313" key="8">
    <source>
        <dbReference type="Proteomes" id="UP001149719"/>
    </source>
</evidence>
<feature type="domain" description="EamA" evidence="6">
    <location>
        <begin position="143"/>
        <end position="284"/>
    </location>
</feature>
<proteinExistence type="predicted"/>
<dbReference type="PANTHER" id="PTHR32322">
    <property type="entry name" value="INNER MEMBRANE TRANSPORTER"/>
    <property type="match status" value="1"/>
</dbReference>
<dbReference type="Proteomes" id="UP001149719">
    <property type="component" value="Unassembled WGS sequence"/>
</dbReference>
<feature type="transmembrane region" description="Helical" evidence="5">
    <location>
        <begin position="33"/>
        <end position="51"/>
    </location>
</feature>
<feature type="transmembrane region" description="Helical" evidence="5">
    <location>
        <begin position="7"/>
        <end position="27"/>
    </location>
</feature>
<dbReference type="EMBL" id="JAPUBN010000024">
    <property type="protein sequence ID" value="MCZ2723715.1"/>
    <property type="molecule type" value="Genomic_DNA"/>
</dbReference>
<name>A0ABT4JZ92_9GAMM</name>
<dbReference type="Pfam" id="PF00892">
    <property type="entry name" value="EamA"/>
    <property type="match status" value="2"/>
</dbReference>
<feature type="transmembrane region" description="Helical" evidence="5">
    <location>
        <begin position="115"/>
        <end position="133"/>
    </location>
</feature>
<feature type="transmembrane region" description="Helical" evidence="5">
    <location>
        <begin position="86"/>
        <end position="108"/>
    </location>
</feature>
<feature type="transmembrane region" description="Helical" evidence="5">
    <location>
        <begin position="139"/>
        <end position="159"/>
    </location>
</feature>
<dbReference type="InterPro" id="IPR000620">
    <property type="entry name" value="EamA_dom"/>
</dbReference>
<feature type="transmembrane region" description="Helical" evidence="5">
    <location>
        <begin position="214"/>
        <end position="233"/>
    </location>
</feature>
<dbReference type="SUPFAM" id="SSF103481">
    <property type="entry name" value="Multidrug resistance efflux transporter EmrE"/>
    <property type="match status" value="2"/>
</dbReference>
<evidence type="ECO:0000256" key="3">
    <source>
        <dbReference type="ARBA" id="ARBA00022989"/>
    </source>
</evidence>